<protein>
    <submittedName>
        <fullName evidence="2">Trehalose utilization protein</fullName>
    </submittedName>
</protein>
<dbReference type="RefSeq" id="WP_132219321.1">
    <property type="nucleotide sequence ID" value="NZ_OX156936.1"/>
</dbReference>
<dbReference type="OrthoDB" id="9816308at2"/>
<feature type="domain" description="ThuA-like" evidence="1">
    <location>
        <begin position="1"/>
        <end position="43"/>
    </location>
</feature>
<dbReference type="Pfam" id="PF06283">
    <property type="entry name" value="ThuA"/>
    <property type="match status" value="1"/>
</dbReference>
<dbReference type="Proteomes" id="UP000295455">
    <property type="component" value="Unassembled WGS sequence"/>
</dbReference>
<name>A0A4R1RB91_9FLAO</name>
<comment type="caution">
    <text evidence="2">The sequence shown here is derived from an EMBL/GenBank/DDBJ whole genome shotgun (WGS) entry which is preliminary data.</text>
</comment>
<dbReference type="InterPro" id="IPR029010">
    <property type="entry name" value="ThuA-like"/>
</dbReference>
<gene>
    <name evidence="2" type="ORF">EV196_11186</name>
</gene>
<accession>A0A4R1RB91</accession>
<dbReference type="SUPFAM" id="SSF52317">
    <property type="entry name" value="Class I glutamine amidotransferase-like"/>
    <property type="match status" value="1"/>
</dbReference>
<evidence type="ECO:0000313" key="2">
    <source>
        <dbReference type="EMBL" id="TCL62890.1"/>
    </source>
</evidence>
<dbReference type="AlphaFoldDB" id="A0A4R1RB91"/>
<reference evidence="2 3" key="1">
    <citation type="submission" date="2019-03" db="EMBL/GenBank/DDBJ databases">
        <title>Genomic Encyclopedia of Type Strains, Phase IV (KMG-IV): sequencing the most valuable type-strain genomes for metagenomic binning, comparative biology and taxonomic classification.</title>
        <authorList>
            <person name="Goeker M."/>
        </authorList>
    </citation>
    <scope>NUCLEOTIDE SEQUENCE [LARGE SCALE GENOMIC DNA]</scope>
    <source>
        <strain evidence="2 3">DSM 18792</strain>
    </source>
</reference>
<dbReference type="EMBL" id="SLUP01000011">
    <property type="protein sequence ID" value="TCL62890.1"/>
    <property type="molecule type" value="Genomic_DNA"/>
</dbReference>
<dbReference type="InterPro" id="IPR029062">
    <property type="entry name" value="Class_I_gatase-like"/>
</dbReference>
<dbReference type="Gene3D" id="3.40.50.880">
    <property type="match status" value="1"/>
</dbReference>
<evidence type="ECO:0000259" key="1">
    <source>
        <dbReference type="Pfam" id="PF06283"/>
    </source>
</evidence>
<organism evidence="2 3">
    <name type="scientific">Mariniflexile fucanivorans</name>
    <dbReference type="NCBI Taxonomy" id="264023"/>
    <lineage>
        <taxon>Bacteria</taxon>
        <taxon>Pseudomonadati</taxon>
        <taxon>Bacteroidota</taxon>
        <taxon>Flavobacteriia</taxon>
        <taxon>Flavobacteriales</taxon>
        <taxon>Flavobacteriaceae</taxon>
        <taxon>Mariniflexile</taxon>
    </lineage>
</organism>
<proteinExistence type="predicted"/>
<evidence type="ECO:0000313" key="3">
    <source>
        <dbReference type="Proteomes" id="UP000295455"/>
    </source>
</evidence>
<sequence>MGEKHPFSWNQDYEGGRSFYTALGNKPESYKNKNFLNHIFVGIY</sequence>
<keyword evidence="3" id="KW-1185">Reference proteome</keyword>